<evidence type="ECO:0000259" key="1">
    <source>
        <dbReference type="Pfam" id="PF06985"/>
    </source>
</evidence>
<reference evidence="2" key="2">
    <citation type="submission" date="2023-06" db="EMBL/GenBank/DDBJ databases">
        <authorList>
            <consortium name="Lawrence Berkeley National Laboratory"/>
            <person name="Mondo S.J."/>
            <person name="Hensen N."/>
            <person name="Bonometti L."/>
            <person name="Westerberg I."/>
            <person name="Brannstrom I.O."/>
            <person name="Guillou S."/>
            <person name="Cros-Aarteil S."/>
            <person name="Calhoun S."/>
            <person name="Haridas S."/>
            <person name="Kuo A."/>
            <person name="Pangilinan J."/>
            <person name="Riley R."/>
            <person name="Labutti K."/>
            <person name="Andreopoulos B."/>
            <person name="Lipzen A."/>
            <person name="Chen C."/>
            <person name="Yanf M."/>
            <person name="Daum C."/>
            <person name="Ng V."/>
            <person name="Clum A."/>
            <person name="Steindorff A."/>
            <person name="Ohm R."/>
            <person name="Martin F."/>
            <person name="Silar P."/>
            <person name="Natvig D."/>
            <person name="Lalanne C."/>
            <person name="Gautier V."/>
            <person name="Ament-Velasquez S.L."/>
            <person name="Kruys A."/>
            <person name="Hutchinson M.I."/>
            <person name="Powell A.J."/>
            <person name="Barry K."/>
            <person name="Miller A.N."/>
            <person name="Grigoriev I.V."/>
            <person name="Debuchy R."/>
            <person name="Gladieux P."/>
            <person name="Thoren M.H."/>
            <person name="Johannesson H."/>
        </authorList>
    </citation>
    <scope>NUCLEOTIDE SEQUENCE</scope>
    <source>
        <strain evidence="2">PSN324</strain>
    </source>
</reference>
<accession>A0AAV9HNC0</accession>
<dbReference type="Proteomes" id="UP001321749">
    <property type="component" value="Unassembled WGS sequence"/>
</dbReference>
<reference evidence="2" key="1">
    <citation type="journal article" date="2023" name="Mol. Phylogenet. Evol.">
        <title>Genome-scale phylogeny and comparative genomics of the fungal order Sordariales.</title>
        <authorList>
            <person name="Hensen N."/>
            <person name="Bonometti L."/>
            <person name="Westerberg I."/>
            <person name="Brannstrom I.O."/>
            <person name="Guillou S."/>
            <person name="Cros-Aarteil S."/>
            <person name="Calhoun S."/>
            <person name="Haridas S."/>
            <person name="Kuo A."/>
            <person name="Mondo S."/>
            <person name="Pangilinan J."/>
            <person name="Riley R."/>
            <person name="LaButti K."/>
            <person name="Andreopoulos B."/>
            <person name="Lipzen A."/>
            <person name="Chen C."/>
            <person name="Yan M."/>
            <person name="Daum C."/>
            <person name="Ng V."/>
            <person name="Clum A."/>
            <person name="Steindorff A."/>
            <person name="Ohm R.A."/>
            <person name="Martin F."/>
            <person name="Silar P."/>
            <person name="Natvig D.O."/>
            <person name="Lalanne C."/>
            <person name="Gautier V."/>
            <person name="Ament-Velasquez S.L."/>
            <person name="Kruys A."/>
            <person name="Hutchinson M.I."/>
            <person name="Powell A.J."/>
            <person name="Barry K."/>
            <person name="Miller A.N."/>
            <person name="Grigoriev I.V."/>
            <person name="Debuchy R."/>
            <person name="Gladieux P."/>
            <person name="Hiltunen Thoren M."/>
            <person name="Johannesson H."/>
        </authorList>
    </citation>
    <scope>NUCLEOTIDE SEQUENCE</scope>
    <source>
        <strain evidence="2">PSN324</strain>
    </source>
</reference>
<name>A0AAV9HNC0_9PEZI</name>
<dbReference type="PANTHER" id="PTHR24148:SF73">
    <property type="entry name" value="HET DOMAIN PROTEIN (AFU_ORTHOLOGUE AFUA_8G01020)"/>
    <property type="match status" value="1"/>
</dbReference>
<protein>
    <recommendedName>
        <fullName evidence="1">Heterokaryon incompatibility domain-containing protein</fullName>
    </recommendedName>
</protein>
<organism evidence="2 3">
    <name type="scientific">Cladorrhinum samala</name>
    <dbReference type="NCBI Taxonomy" id="585594"/>
    <lineage>
        <taxon>Eukaryota</taxon>
        <taxon>Fungi</taxon>
        <taxon>Dikarya</taxon>
        <taxon>Ascomycota</taxon>
        <taxon>Pezizomycotina</taxon>
        <taxon>Sordariomycetes</taxon>
        <taxon>Sordariomycetidae</taxon>
        <taxon>Sordariales</taxon>
        <taxon>Podosporaceae</taxon>
        <taxon>Cladorrhinum</taxon>
    </lineage>
</organism>
<gene>
    <name evidence="2" type="ORF">QBC42DRAFT_225400</name>
</gene>
<dbReference type="InterPro" id="IPR010730">
    <property type="entry name" value="HET"/>
</dbReference>
<dbReference type="InterPro" id="IPR052895">
    <property type="entry name" value="HetReg/Transcr_Mod"/>
</dbReference>
<keyword evidence="3" id="KW-1185">Reference proteome</keyword>
<evidence type="ECO:0000313" key="3">
    <source>
        <dbReference type="Proteomes" id="UP001321749"/>
    </source>
</evidence>
<proteinExistence type="predicted"/>
<evidence type="ECO:0000313" key="2">
    <source>
        <dbReference type="EMBL" id="KAK4462229.1"/>
    </source>
</evidence>
<feature type="domain" description="Heterokaryon incompatibility" evidence="1">
    <location>
        <begin position="100"/>
        <end position="268"/>
    </location>
</feature>
<dbReference type="PANTHER" id="PTHR24148">
    <property type="entry name" value="ANKYRIN REPEAT DOMAIN-CONTAINING PROTEIN 39 HOMOLOG-RELATED"/>
    <property type="match status" value="1"/>
</dbReference>
<dbReference type="EMBL" id="MU864975">
    <property type="protein sequence ID" value="KAK4462229.1"/>
    <property type="molecule type" value="Genomic_DNA"/>
</dbReference>
<sequence>MAQDSYAQWKTTSVLAGFGQHLVTLSDANKDALLSKATQLTHSSESRSRADAILSRLRELNSDIARQFRPKKDALSDLRLRMICSDAAPAEATDGSVSSYIAVSYCWHYPQQWPLAPAAADVCEGWEISRPMMQQVMALRQSPEEGVWLDKLCINQRDQADILAHIGVMDAIYRSARRLVILLEDIQLSRDEEEAASVFAGFFEDFCREVKDARIKGEEPVDLFDVYFPRRTDELRSSDRDNVITAVKAFAKKILNARWFARAWCAHESRMTKHQAVNNPLFLCFGLDGRVLRFEFRFIYCLGLYLSDSDPLDPFDPTTDKAFNDSNPETIRQLWWRIRRLMANQTGQISAMQHIVDILSFGCLMKRDLLSIALNTANIPLFCEGQDVQCVEEVVWKFTLLVLASGDLVPLVSIGKTLMIPTADGHIISWAINPTQTVLDTPIPNPLPESVTAMTREYIELDLLVFESLPQNASPSSQEKASRLIARHNLKAVGQELLAKLPEQPQSLIRSVSTTSTGLNPNNSLSNAFQHLILSLALDNGLDWILNFPSAMQHTTASSFWNYGTVGTETNPALAPAARYLLALLQPLSNQDASPETTSILEEKLAKSLTALLDPRLFLLTPNPRNLPLSPGLGRAALTPATSNRSYVAVPTCLAHLSGCYARAWIVEAFDPDTAEPERLEDLLPSPELTIAKPDGEQAVFNKLEDAVPVLSSDYEDRREPRNDGRKTWRMRRRQVLFGCHAQVWGEEGAGLIRCEEGSGLLRGGEGLVLLRRQRVYGCQDYPWKEITEAMSRLEEMDREVMNQRG</sequence>
<dbReference type="AlphaFoldDB" id="A0AAV9HNC0"/>
<comment type="caution">
    <text evidence="2">The sequence shown here is derived from an EMBL/GenBank/DDBJ whole genome shotgun (WGS) entry which is preliminary data.</text>
</comment>
<dbReference type="Pfam" id="PF06985">
    <property type="entry name" value="HET"/>
    <property type="match status" value="1"/>
</dbReference>